<organism evidence="2 3">
    <name type="scientific">Mycena belliarum</name>
    <dbReference type="NCBI Taxonomy" id="1033014"/>
    <lineage>
        <taxon>Eukaryota</taxon>
        <taxon>Fungi</taxon>
        <taxon>Dikarya</taxon>
        <taxon>Basidiomycota</taxon>
        <taxon>Agaricomycotina</taxon>
        <taxon>Agaricomycetes</taxon>
        <taxon>Agaricomycetidae</taxon>
        <taxon>Agaricales</taxon>
        <taxon>Marasmiineae</taxon>
        <taxon>Mycenaceae</taxon>
        <taxon>Mycena</taxon>
    </lineage>
</organism>
<feature type="compositionally biased region" description="Low complexity" evidence="1">
    <location>
        <begin position="27"/>
        <end position="49"/>
    </location>
</feature>
<keyword evidence="3" id="KW-1185">Reference proteome</keyword>
<feature type="region of interest" description="Disordered" evidence="1">
    <location>
        <begin position="27"/>
        <end position="67"/>
    </location>
</feature>
<accession>A0AAD6XI87</accession>
<feature type="compositionally biased region" description="Basic and acidic residues" evidence="1">
    <location>
        <begin position="144"/>
        <end position="157"/>
    </location>
</feature>
<reference evidence="2" key="1">
    <citation type="submission" date="2023-03" db="EMBL/GenBank/DDBJ databases">
        <title>Massive genome expansion in bonnet fungi (Mycena s.s.) driven by repeated elements and novel gene families across ecological guilds.</title>
        <authorList>
            <consortium name="Lawrence Berkeley National Laboratory"/>
            <person name="Harder C.B."/>
            <person name="Miyauchi S."/>
            <person name="Viragh M."/>
            <person name="Kuo A."/>
            <person name="Thoen E."/>
            <person name="Andreopoulos B."/>
            <person name="Lu D."/>
            <person name="Skrede I."/>
            <person name="Drula E."/>
            <person name="Henrissat B."/>
            <person name="Morin E."/>
            <person name="Kohler A."/>
            <person name="Barry K."/>
            <person name="LaButti K."/>
            <person name="Morin E."/>
            <person name="Salamov A."/>
            <person name="Lipzen A."/>
            <person name="Mereny Z."/>
            <person name="Hegedus B."/>
            <person name="Baldrian P."/>
            <person name="Stursova M."/>
            <person name="Weitz H."/>
            <person name="Taylor A."/>
            <person name="Grigoriev I.V."/>
            <person name="Nagy L.G."/>
            <person name="Martin F."/>
            <person name="Kauserud H."/>
        </authorList>
    </citation>
    <scope>NUCLEOTIDE SEQUENCE</scope>
    <source>
        <strain evidence="2">CBHHK173m</strain>
    </source>
</reference>
<dbReference type="AlphaFoldDB" id="A0AAD6XI87"/>
<sequence length="198" mass="21206">MQVARGAGGAGGRRYGNLCAESLLAGSAAGAPHRSRGSGSSHLSRSIAAYSPPTSERTGRSGPSAISRRLRCEALKAVLSASDSVPDSSAAAHASRTRSRRRWGTPLRESLRRIAARGLSGGSPTSESWLGFLPPMPRPARIPGEPKFRAERAHELSPVRAGARRPHAYARERDTFARSREPLAARALRVELRPTRSR</sequence>
<name>A0AAD6XI87_9AGAR</name>
<dbReference type="Proteomes" id="UP001222325">
    <property type="component" value="Unassembled WGS sequence"/>
</dbReference>
<evidence type="ECO:0000313" key="3">
    <source>
        <dbReference type="Proteomes" id="UP001222325"/>
    </source>
</evidence>
<feature type="region of interest" description="Disordered" evidence="1">
    <location>
        <begin position="83"/>
        <end position="176"/>
    </location>
</feature>
<feature type="compositionally biased region" description="Low complexity" evidence="1">
    <location>
        <begin position="83"/>
        <end position="94"/>
    </location>
</feature>
<protein>
    <submittedName>
        <fullName evidence="2">Uncharacterized protein</fullName>
    </submittedName>
</protein>
<evidence type="ECO:0000313" key="2">
    <source>
        <dbReference type="EMBL" id="KAJ7070397.1"/>
    </source>
</evidence>
<evidence type="ECO:0000256" key="1">
    <source>
        <dbReference type="SAM" id="MobiDB-lite"/>
    </source>
</evidence>
<proteinExistence type="predicted"/>
<gene>
    <name evidence="2" type="ORF">B0H15DRAFT_807113</name>
</gene>
<dbReference type="EMBL" id="JARJCN010000130">
    <property type="protein sequence ID" value="KAJ7070397.1"/>
    <property type="molecule type" value="Genomic_DNA"/>
</dbReference>
<comment type="caution">
    <text evidence="2">The sequence shown here is derived from an EMBL/GenBank/DDBJ whole genome shotgun (WGS) entry which is preliminary data.</text>
</comment>